<evidence type="ECO:0000256" key="7">
    <source>
        <dbReference type="ARBA" id="ARBA00022777"/>
    </source>
</evidence>
<comment type="similarity">
    <text evidence="14">Belongs to the protein kinase superfamily.</text>
</comment>
<evidence type="ECO:0000256" key="3">
    <source>
        <dbReference type="ARBA" id="ARBA00022527"/>
    </source>
</evidence>
<dbReference type="Gene3D" id="1.10.510.10">
    <property type="entry name" value="Transferase(Phosphotransferase) domain 1"/>
    <property type="match status" value="1"/>
</dbReference>
<comment type="subcellular location">
    <subcellularLocation>
        <location evidence="1">Cell membrane</location>
        <topology evidence="1">Single-pass membrane protein</topology>
    </subcellularLocation>
</comment>
<evidence type="ECO:0000256" key="5">
    <source>
        <dbReference type="ARBA" id="ARBA00022692"/>
    </source>
</evidence>
<evidence type="ECO:0000256" key="2">
    <source>
        <dbReference type="ARBA" id="ARBA00012513"/>
    </source>
</evidence>
<comment type="catalytic activity">
    <reaction evidence="12">
        <text>L-seryl-[protein] + ATP = O-phospho-L-seryl-[protein] + ADP + H(+)</text>
        <dbReference type="Rhea" id="RHEA:17989"/>
        <dbReference type="Rhea" id="RHEA-COMP:9863"/>
        <dbReference type="Rhea" id="RHEA-COMP:11604"/>
        <dbReference type="ChEBI" id="CHEBI:15378"/>
        <dbReference type="ChEBI" id="CHEBI:29999"/>
        <dbReference type="ChEBI" id="CHEBI:30616"/>
        <dbReference type="ChEBI" id="CHEBI:83421"/>
        <dbReference type="ChEBI" id="CHEBI:456216"/>
        <dbReference type="EC" id="2.7.11.1"/>
    </reaction>
</comment>
<evidence type="ECO:0000313" key="17">
    <source>
        <dbReference type="EMBL" id="JAT48597.1"/>
    </source>
</evidence>
<keyword evidence="17" id="KW-0675">Receptor</keyword>
<evidence type="ECO:0000256" key="4">
    <source>
        <dbReference type="ARBA" id="ARBA00022679"/>
    </source>
</evidence>
<dbReference type="EMBL" id="GDJX01019339">
    <property type="protein sequence ID" value="JAT48597.1"/>
    <property type="molecule type" value="Transcribed_RNA"/>
</dbReference>
<evidence type="ECO:0000256" key="15">
    <source>
        <dbReference type="SAM" id="Phobius"/>
    </source>
</evidence>
<dbReference type="PROSITE" id="PS00107">
    <property type="entry name" value="PROTEIN_KINASE_ATP"/>
    <property type="match status" value="1"/>
</dbReference>
<feature type="domain" description="Protein kinase" evidence="16">
    <location>
        <begin position="87"/>
        <end position="361"/>
    </location>
</feature>
<sequence>MLSTLAAVLVGTAGALTLVGIAIIAIRFCIWRSRSVSRTSETNSSDPSLQVGQNIELPLRGGISYPSDIQGARCFLLEELNQATKNFSDINLIGAGKFGEVYKGLLPDMIVAIKRRPSAPSQEFIREVQKLSSIRHRNLVTLLGYCQENDLQMLVYEYIPNGSISTHLYGTSHTSSEKLEFKHRLSIAYRAAKGLAHLHSLNPPLIHMDFKTANVLVDENFIPKVADAGLRNLLSTNGGASTSQLTADDLFMDPGAHESKVFTEKSDVYSFGVFLLELVSGQDALQFQFVGPNQSIIEWARNYRDSSDISTLVDHRMASSFTAEGMRELLQLTAWCLNLSSGRRPPMSFVVSELDRIHEKEMSLTTIMGEGTPSVTLGSELFTTS</sequence>
<evidence type="ECO:0000256" key="6">
    <source>
        <dbReference type="ARBA" id="ARBA00022741"/>
    </source>
</evidence>
<accession>A0A1D1Y1S6</accession>
<dbReference type="EC" id="2.7.11.1" evidence="2"/>
<dbReference type="InterPro" id="IPR001245">
    <property type="entry name" value="Ser-Thr/Tyr_kinase_cat_dom"/>
</dbReference>
<dbReference type="PROSITE" id="PS00108">
    <property type="entry name" value="PROTEIN_KINASE_ST"/>
    <property type="match status" value="1"/>
</dbReference>
<keyword evidence="3 14" id="KW-0723">Serine/threonine-protein kinase</keyword>
<organism evidence="17">
    <name type="scientific">Anthurium amnicola</name>
    <dbReference type="NCBI Taxonomy" id="1678845"/>
    <lineage>
        <taxon>Eukaryota</taxon>
        <taxon>Viridiplantae</taxon>
        <taxon>Streptophyta</taxon>
        <taxon>Embryophyta</taxon>
        <taxon>Tracheophyta</taxon>
        <taxon>Spermatophyta</taxon>
        <taxon>Magnoliopsida</taxon>
        <taxon>Liliopsida</taxon>
        <taxon>Araceae</taxon>
        <taxon>Pothoideae</taxon>
        <taxon>Potheae</taxon>
        <taxon>Anthurium</taxon>
    </lineage>
</organism>
<dbReference type="PROSITE" id="PS50011">
    <property type="entry name" value="PROTEIN_KINASE_DOM"/>
    <property type="match status" value="1"/>
</dbReference>
<dbReference type="SUPFAM" id="SSF56112">
    <property type="entry name" value="Protein kinase-like (PK-like)"/>
    <property type="match status" value="1"/>
</dbReference>
<gene>
    <name evidence="17" type="primary">NORK_4</name>
    <name evidence="18" type="synonym">NORK_9</name>
    <name evidence="18" type="ORF">g.71856</name>
    <name evidence="17" type="ORF">g.71859</name>
</gene>
<keyword evidence="5 15" id="KW-0812">Transmembrane</keyword>
<keyword evidence="4" id="KW-0808">Transferase</keyword>
<evidence type="ECO:0000256" key="8">
    <source>
        <dbReference type="ARBA" id="ARBA00022840"/>
    </source>
</evidence>
<dbReference type="InterPro" id="IPR047117">
    <property type="entry name" value="PERK1-13-like"/>
</dbReference>
<dbReference type="GO" id="GO:0005524">
    <property type="term" value="F:ATP binding"/>
    <property type="evidence" value="ECO:0007669"/>
    <property type="project" value="UniProtKB-UniRule"/>
</dbReference>
<keyword evidence="10 15" id="KW-0472">Membrane</keyword>
<evidence type="ECO:0000256" key="13">
    <source>
        <dbReference type="PROSITE-ProRule" id="PRU10141"/>
    </source>
</evidence>
<dbReference type="Pfam" id="PF07714">
    <property type="entry name" value="PK_Tyr_Ser-Thr"/>
    <property type="match status" value="1"/>
</dbReference>
<evidence type="ECO:0000256" key="1">
    <source>
        <dbReference type="ARBA" id="ARBA00004162"/>
    </source>
</evidence>
<dbReference type="FunFam" id="1.10.510.10:FF:000430">
    <property type="entry name" value="Protein kinase superfamily protein"/>
    <property type="match status" value="1"/>
</dbReference>
<evidence type="ECO:0000313" key="18">
    <source>
        <dbReference type="EMBL" id="JAT62946.1"/>
    </source>
</evidence>
<dbReference type="EMBL" id="GDJX01004990">
    <property type="protein sequence ID" value="JAT62946.1"/>
    <property type="molecule type" value="Transcribed_RNA"/>
</dbReference>
<protein>
    <recommendedName>
        <fullName evidence="2">non-specific serine/threonine protein kinase</fullName>
        <ecNumber evidence="2">2.7.11.1</ecNumber>
    </recommendedName>
</protein>
<keyword evidence="9 15" id="KW-1133">Transmembrane helix</keyword>
<dbReference type="InterPro" id="IPR008271">
    <property type="entry name" value="Ser/Thr_kinase_AS"/>
</dbReference>
<proteinExistence type="inferred from homology"/>
<keyword evidence="8 13" id="KW-0067">ATP-binding</keyword>
<evidence type="ECO:0000256" key="10">
    <source>
        <dbReference type="ARBA" id="ARBA00023136"/>
    </source>
</evidence>
<dbReference type="InterPro" id="IPR011009">
    <property type="entry name" value="Kinase-like_dom_sf"/>
</dbReference>
<feature type="binding site" evidence="13">
    <location>
        <position position="114"/>
    </location>
    <ligand>
        <name>ATP</name>
        <dbReference type="ChEBI" id="CHEBI:30616"/>
    </ligand>
</feature>
<reference evidence="17" key="1">
    <citation type="submission" date="2015-07" db="EMBL/GenBank/DDBJ databases">
        <title>Transcriptome Assembly of Anthurium amnicola.</title>
        <authorList>
            <person name="Suzuki J."/>
        </authorList>
    </citation>
    <scope>NUCLEOTIDE SEQUENCE</scope>
</reference>
<evidence type="ECO:0000256" key="14">
    <source>
        <dbReference type="RuleBase" id="RU000304"/>
    </source>
</evidence>
<dbReference type="GO" id="GO:0005886">
    <property type="term" value="C:plasma membrane"/>
    <property type="evidence" value="ECO:0007669"/>
    <property type="project" value="UniProtKB-SubCell"/>
</dbReference>
<dbReference type="PANTHER" id="PTHR47982">
    <property type="entry name" value="PROLINE-RICH RECEPTOR-LIKE PROTEIN KINASE PERK4"/>
    <property type="match status" value="1"/>
</dbReference>
<dbReference type="Gene3D" id="3.30.200.20">
    <property type="entry name" value="Phosphorylase Kinase, domain 1"/>
    <property type="match status" value="1"/>
</dbReference>
<dbReference type="InterPro" id="IPR017441">
    <property type="entry name" value="Protein_kinase_ATP_BS"/>
</dbReference>
<evidence type="ECO:0000256" key="12">
    <source>
        <dbReference type="ARBA" id="ARBA00048679"/>
    </source>
</evidence>
<keyword evidence="7 17" id="KW-0418">Kinase</keyword>
<keyword evidence="6 13" id="KW-0547">Nucleotide-binding</keyword>
<dbReference type="AlphaFoldDB" id="A0A1D1Y1S6"/>
<dbReference type="GO" id="GO:0004674">
    <property type="term" value="F:protein serine/threonine kinase activity"/>
    <property type="evidence" value="ECO:0007669"/>
    <property type="project" value="UniProtKB-KW"/>
</dbReference>
<dbReference type="InterPro" id="IPR000719">
    <property type="entry name" value="Prot_kinase_dom"/>
</dbReference>
<dbReference type="FunFam" id="3.30.200.20:FF:000039">
    <property type="entry name" value="receptor-like protein kinase FERONIA"/>
    <property type="match status" value="1"/>
</dbReference>
<evidence type="ECO:0000256" key="9">
    <source>
        <dbReference type="ARBA" id="ARBA00022989"/>
    </source>
</evidence>
<evidence type="ECO:0000256" key="11">
    <source>
        <dbReference type="ARBA" id="ARBA00047899"/>
    </source>
</evidence>
<name>A0A1D1Y1S6_9ARAE</name>
<feature type="transmembrane region" description="Helical" evidence="15">
    <location>
        <begin position="6"/>
        <end position="30"/>
    </location>
</feature>
<evidence type="ECO:0000259" key="16">
    <source>
        <dbReference type="PROSITE" id="PS50011"/>
    </source>
</evidence>
<dbReference type="PANTHER" id="PTHR47982:SF20">
    <property type="entry name" value="NON-SPECIFIC SERINE_THREONINE PROTEIN KINASE"/>
    <property type="match status" value="1"/>
</dbReference>
<comment type="catalytic activity">
    <reaction evidence="11">
        <text>L-threonyl-[protein] + ATP = O-phospho-L-threonyl-[protein] + ADP + H(+)</text>
        <dbReference type="Rhea" id="RHEA:46608"/>
        <dbReference type="Rhea" id="RHEA-COMP:11060"/>
        <dbReference type="Rhea" id="RHEA-COMP:11605"/>
        <dbReference type="ChEBI" id="CHEBI:15378"/>
        <dbReference type="ChEBI" id="CHEBI:30013"/>
        <dbReference type="ChEBI" id="CHEBI:30616"/>
        <dbReference type="ChEBI" id="CHEBI:61977"/>
        <dbReference type="ChEBI" id="CHEBI:456216"/>
        <dbReference type="EC" id="2.7.11.1"/>
    </reaction>
</comment>